<sequence length="69" mass="7987">MKKHASKTILPTFVRKLQSSPWSFWKTIYYQKWWPVVGDCPDVTGWLKGGSWPKACPRVAKACWMSQGD</sequence>
<comment type="caution">
    <text evidence="1">The sequence shown here is derived from an EMBL/GenBank/DDBJ whole genome shotgun (WGS) entry which is preliminary data.</text>
</comment>
<keyword evidence="2" id="KW-1185">Reference proteome</keyword>
<protein>
    <submittedName>
        <fullName evidence="1">Uncharacterized protein</fullName>
    </submittedName>
</protein>
<gene>
    <name evidence="1" type="ORF">LOK49_LG02G02013</name>
</gene>
<evidence type="ECO:0000313" key="2">
    <source>
        <dbReference type="Proteomes" id="UP001060215"/>
    </source>
</evidence>
<proteinExistence type="predicted"/>
<dbReference type="Proteomes" id="UP001060215">
    <property type="component" value="Chromosome 3"/>
</dbReference>
<name>A0ACC0IR99_9ERIC</name>
<evidence type="ECO:0000313" key="1">
    <source>
        <dbReference type="EMBL" id="KAI8028150.1"/>
    </source>
</evidence>
<accession>A0ACC0IR99</accession>
<dbReference type="EMBL" id="CM045760">
    <property type="protein sequence ID" value="KAI8028150.1"/>
    <property type="molecule type" value="Genomic_DNA"/>
</dbReference>
<organism evidence="1 2">
    <name type="scientific">Camellia lanceoleosa</name>
    <dbReference type="NCBI Taxonomy" id="1840588"/>
    <lineage>
        <taxon>Eukaryota</taxon>
        <taxon>Viridiplantae</taxon>
        <taxon>Streptophyta</taxon>
        <taxon>Embryophyta</taxon>
        <taxon>Tracheophyta</taxon>
        <taxon>Spermatophyta</taxon>
        <taxon>Magnoliopsida</taxon>
        <taxon>eudicotyledons</taxon>
        <taxon>Gunneridae</taxon>
        <taxon>Pentapetalae</taxon>
        <taxon>asterids</taxon>
        <taxon>Ericales</taxon>
        <taxon>Theaceae</taxon>
        <taxon>Camellia</taxon>
    </lineage>
</organism>
<reference evidence="1 2" key="1">
    <citation type="journal article" date="2022" name="Plant J.">
        <title>Chromosome-level genome of Camellia lanceoleosa provides a valuable resource for understanding genome evolution and self-incompatibility.</title>
        <authorList>
            <person name="Gong W."/>
            <person name="Xiao S."/>
            <person name="Wang L."/>
            <person name="Liao Z."/>
            <person name="Chang Y."/>
            <person name="Mo W."/>
            <person name="Hu G."/>
            <person name="Li W."/>
            <person name="Zhao G."/>
            <person name="Zhu H."/>
            <person name="Hu X."/>
            <person name="Ji K."/>
            <person name="Xiang X."/>
            <person name="Song Q."/>
            <person name="Yuan D."/>
            <person name="Jin S."/>
            <person name="Zhang L."/>
        </authorList>
    </citation>
    <scope>NUCLEOTIDE SEQUENCE [LARGE SCALE GENOMIC DNA]</scope>
    <source>
        <strain evidence="1">SQ_2022a</strain>
    </source>
</reference>